<organism evidence="3 4">
    <name type="scientific">Alkaliphilus hydrothermalis</name>
    <dbReference type="NCBI Taxonomy" id="1482730"/>
    <lineage>
        <taxon>Bacteria</taxon>
        <taxon>Bacillati</taxon>
        <taxon>Bacillota</taxon>
        <taxon>Clostridia</taxon>
        <taxon>Peptostreptococcales</taxon>
        <taxon>Natronincolaceae</taxon>
        <taxon>Alkaliphilus</taxon>
    </lineage>
</organism>
<dbReference type="EC" id="5.4.2.12" evidence="3"/>
<dbReference type="InterPro" id="IPR013078">
    <property type="entry name" value="His_Pase_superF_clade-1"/>
</dbReference>
<dbReference type="PROSITE" id="PS00175">
    <property type="entry name" value="PG_MUTASE"/>
    <property type="match status" value="1"/>
</dbReference>
<evidence type="ECO:0000313" key="3">
    <source>
        <dbReference type="EMBL" id="MBM7613818.1"/>
    </source>
</evidence>
<evidence type="ECO:0000256" key="1">
    <source>
        <dbReference type="ARBA" id="ARBA00023152"/>
    </source>
</evidence>
<dbReference type="InterPro" id="IPR001345">
    <property type="entry name" value="PG/BPGM_mutase_AS"/>
</dbReference>
<dbReference type="SMART" id="SM00855">
    <property type="entry name" value="PGAM"/>
    <property type="match status" value="1"/>
</dbReference>
<dbReference type="RefSeq" id="WP_204400083.1">
    <property type="nucleotide sequence ID" value="NZ_JAFBEE010000001.1"/>
</dbReference>
<keyword evidence="1" id="KW-0324">Glycolysis</keyword>
<proteinExistence type="predicted"/>
<dbReference type="Pfam" id="PF00300">
    <property type="entry name" value="His_Phos_1"/>
    <property type="match status" value="1"/>
</dbReference>
<reference evidence="3 4" key="1">
    <citation type="submission" date="2021-01" db="EMBL/GenBank/DDBJ databases">
        <title>Genomic Encyclopedia of Type Strains, Phase IV (KMG-IV): sequencing the most valuable type-strain genomes for metagenomic binning, comparative biology and taxonomic classification.</title>
        <authorList>
            <person name="Goeker M."/>
        </authorList>
    </citation>
    <scope>NUCLEOTIDE SEQUENCE [LARGE SCALE GENOMIC DNA]</scope>
    <source>
        <strain evidence="3 4">DSM 25890</strain>
    </source>
</reference>
<dbReference type="PANTHER" id="PTHR48100:SF1">
    <property type="entry name" value="HISTIDINE PHOSPHATASE FAMILY PROTEIN-RELATED"/>
    <property type="match status" value="1"/>
</dbReference>
<dbReference type="Gene3D" id="3.40.50.1240">
    <property type="entry name" value="Phosphoglycerate mutase-like"/>
    <property type="match status" value="1"/>
</dbReference>
<sequence length="201" mass="22877">MKIYITRHGETEWNKAGIMQGWKNSNLSEKGNENAKKLSQHLASVKFDAIYSSPLGRAMETATHLKGERNIEIIQLEHLKEMGFGVWEGMPHLEVQETYKEQQHNFWNQPHLYQPIDGETYEALIERVKKGLEKIVADKAGENVLVVAHGGVIKAIYTIIKNIPLEDFWKPPFITDTSLSIIQVKDEGIEFILEADVSHLG</sequence>
<protein>
    <submittedName>
        <fullName evidence="3">Phosphoglycerate mutase</fullName>
        <ecNumber evidence="3">5.4.2.12</ecNumber>
    </submittedName>
</protein>
<dbReference type="InterPro" id="IPR050275">
    <property type="entry name" value="PGM_Phosphatase"/>
</dbReference>
<keyword evidence="4" id="KW-1185">Reference proteome</keyword>
<keyword evidence="2 3" id="KW-0413">Isomerase</keyword>
<evidence type="ECO:0000313" key="4">
    <source>
        <dbReference type="Proteomes" id="UP001314796"/>
    </source>
</evidence>
<dbReference type="CDD" id="cd07067">
    <property type="entry name" value="HP_PGM_like"/>
    <property type="match status" value="1"/>
</dbReference>
<dbReference type="PANTHER" id="PTHR48100">
    <property type="entry name" value="BROAD-SPECIFICITY PHOSPHATASE YOR283W-RELATED"/>
    <property type="match status" value="1"/>
</dbReference>
<dbReference type="InterPro" id="IPR029033">
    <property type="entry name" value="His_PPase_superfam"/>
</dbReference>
<accession>A0ABS2NLK9</accession>
<gene>
    <name evidence="3" type="ORF">JOC73_000326</name>
</gene>
<comment type="caution">
    <text evidence="3">The sequence shown here is derived from an EMBL/GenBank/DDBJ whole genome shotgun (WGS) entry which is preliminary data.</text>
</comment>
<name>A0ABS2NLK9_9FIRM</name>
<dbReference type="Proteomes" id="UP001314796">
    <property type="component" value="Unassembled WGS sequence"/>
</dbReference>
<evidence type="ECO:0000256" key="2">
    <source>
        <dbReference type="ARBA" id="ARBA00023235"/>
    </source>
</evidence>
<dbReference type="PIRSF" id="PIRSF000709">
    <property type="entry name" value="6PFK_2-Ptase"/>
    <property type="match status" value="1"/>
</dbReference>
<dbReference type="EMBL" id="JAFBEE010000001">
    <property type="protein sequence ID" value="MBM7613818.1"/>
    <property type="molecule type" value="Genomic_DNA"/>
</dbReference>
<dbReference type="SUPFAM" id="SSF53254">
    <property type="entry name" value="Phosphoglycerate mutase-like"/>
    <property type="match status" value="1"/>
</dbReference>
<dbReference type="GO" id="GO:0004619">
    <property type="term" value="F:phosphoglycerate mutase activity"/>
    <property type="evidence" value="ECO:0007669"/>
    <property type="project" value="UniProtKB-EC"/>
</dbReference>